<dbReference type="Pfam" id="PF00056">
    <property type="entry name" value="Ldh_1_N"/>
    <property type="match status" value="1"/>
</dbReference>
<dbReference type="InterPro" id="IPR022383">
    <property type="entry name" value="Lactate/malate_DH_C"/>
</dbReference>
<dbReference type="PROSITE" id="PS51322">
    <property type="entry name" value="UEV"/>
    <property type="match status" value="1"/>
</dbReference>
<dbReference type="OMA" id="CIMGANG"/>
<dbReference type="Ensembl" id="ENSOANT00000057234.1">
    <property type="protein sequence ID" value="ENSOANP00000052604.1"/>
    <property type="gene ID" value="ENSOANG00000050347.1"/>
</dbReference>
<evidence type="ECO:0000259" key="1">
    <source>
        <dbReference type="PROSITE" id="PS51322"/>
    </source>
</evidence>
<dbReference type="Gene3D" id="3.90.110.10">
    <property type="entry name" value="Lactate dehydrogenase/glycoside hydrolase, family 4, C-terminal"/>
    <property type="match status" value="1"/>
</dbReference>
<dbReference type="PANTHER" id="PTHR43128">
    <property type="entry name" value="L-2-HYDROXYCARBOXYLATE DEHYDROGENASE (NAD(P)(+))"/>
    <property type="match status" value="1"/>
</dbReference>
<dbReference type="RefSeq" id="XP_028916767.1">
    <property type="nucleotide sequence ID" value="XM_029060934.2"/>
</dbReference>
<dbReference type="InterPro" id="IPR036291">
    <property type="entry name" value="NAD(P)-bd_dom_sf"/>
</dbReference>
<dbReference type="InParanoid" id="A0A6I8PDA4"/>
<dbReference type="GO" id="GO:0015031">
    <property type="term" value="P:protein transport"/>
    <property type="evidence" value="ECO:0007669"/>
    <property type="project" value="InterPro"/>
</dbReference>
<accession>A0A6I8PDA4</accession>
<dbReference type="Bgee" id="ENSOANG00000050347">
    <property type="expression patterns" value="Expressed in liver and 7 other cell types or tissues"/>
</dbReference>
<dbReference type="Gene3D" id="3.40.50.720">
    <property type="entry name" value="NAD(P)-binding Rossmann-like Domain"/>
    <property type="match status" value="1"/>
</dbReference>
<dbReference type="CTD" id="55293"/>
<dbReference type="FunCoup" id="A0A6I8PDA4">
    <property type="interactions" value="364"/>
</dbReference>
<evidence type="ECO:0000313" key="2">
    <source>
        <dbReference type="Ensembl" id="ENSOANP00000052604.1"/>
    </source>
</evidence>
<proteinExistence type="predicted"/>
<dbReference type="SUPFAM" id="SSF54495">
    <property type="entry name" value="UBC-like"/>
    <property type="match status" value="1"/>
</dbReference>
<dbReference type="GeneTree" id="ENSGT00940000153903"/>
<organism evidence="2 3">
    <name type="scientific">Ornithorhynchus anatinus</name>
    <name type="common">Duckbill platypus</name>
    <dbReference type="NCBI Taxonomy" id="9258"/>
    <lineage>
        <taxon>Eukaryota</taxon>
        <taxon>Metazoa</taxon>
        <taxon>Chordata</taxon>
        <taxon>Craniata</taxon>
        <taxon>Vertebrata</taxon>
        <taxon>Euteleostomi</taxon>
        <taxon>Mammalia</taxon>
        <taxon>Monotremata</taxon>
        <taxon>Ornithorhynchidae</taxon>
        <taxon>Ornithorhynchus</taxon>
    </lineage>
</organism>
<dbReference type="SUPFAM" id="SSF51735">
    <property type="entry name" value="NAD(P)-binding Rossmann-fold domains"/>
    <property type="match status" value="1"/>
</dbReference>
<dbReference type="OrthoDB" id="5405561at2759"/>
<dbReference type="InterPro" id="IPR016135">
    <property type="entry name" value="UBQ-conjugating_enzyme/RWD"/>
</dbReference>
<evidence type="ECO:0000313" key="3">
    <source>
        <dbReference type="Proteomes" id="UP000002279"/>
    </source>
</evidence>
<reference evidence="2" key="3">
    <citation type="submission" date="2025-09" db="UniProtKB">
        <authorList>
            <consortium name="Ensembl"/>
        </authorList>
    </citation>
    <scope>IDENTIFICATION</scope>
    <source>
        <strain evidence="2">Glennie</strain>
    </source>
</reference>
<dbReference type="InterPro" id="IPR008883">
    <property type="entry name" value="UEV_N"/>
</dbReference>
<gene>
    <name evidence="2" type="primary">UEVLD</name>
</gene>
<dbReference type="Proteomes" id="UP000002279">
    <property type="component" value="Chromosome 3"/>
</dbReference>
<dbReference type="CDD" id="cd11685">
    <property type="entry name" value="UEV_TSG101-like"/>
    <property type="match status" value="1"/>
</dbReference>
<feature type="domain" description="UEV" evidence="1">
    <location>
        <begin position="2"/>
        <end position="145"/>
    </location>
</feature>
<dbReference type="GeneID" id="100078030"/>
<dbReference type="PANTHER" id="PTHR43128:SF33">
    <property type="entry name" value="UBIQUITIN-CONJUGATING ENZYME E2 VARIANT 3"/>
    <property type="match status" value="1"/>
</dbReference>
<reference evidence="2 3" key="1">
    <citation type="journal article" date="2008" name="Nature">
        <title>Genome analysis of the platypus reveals unique signatures of evolution.</title>
        <authorList>
            <person name="Warren W.C."/>
            <person name="Hillier L.W."/>
            <person name="Marshall Graves J.A."/>
            <person name="Birney E."/>
            <person name="Ponting C.P."/>
            <person name="Grutzner F."/>
            <person name="Belov K."/>
            <person name="Miller W."/>
            <person name="Clarke L."/>
            <person name="Chinwalla A.T."/>
            <person name="Yang S.P."/>
            <person name="Heger A."/>
            <person name="Locke D.P."/>
            <person name="Miethke P."/>
            <person name="Waters P.D."/>
            <person name="Veyrunes F."/>
            <person name="Fulton L."/>
            <person name="Fulton B."/>
            <person name="Graves T."/>
            <person name="Wallis J."/>
            <person name="Puente X.S."/>
            <person name="Lopez-Otin C."/>
            <person name="Ordonez G.R."/>
            <person name="Eichler E.E."/>
            <person name="Chen L."/>
            <person name="Cheng Z."/>
            <person name="Deakin J.E."/>
            <person name="Alsop A."/>
            <person name="Thompson K."/>
            <person name="Kirby P."/>
            <person name="Papenfuss A.T."/>
            <person name="Wakefield M.J."/>
            <person name="Olender T."/>
            <person name="Lancet D."/>
            <person name="Huttley G.A."/>
            <person name="Smit A.F."/>
            <person name="Pask A."/>
            <person name="Temple-Smith P."/>
            <person name="Batzer M.A."/>
            <person name="Walker J.A."/>
            <person name="Konkel M.K."/>
            <person name="Harris R.S."/>
            <person name="Whittington C.M."/>
            <person name="Wong E.S."/>
            <person name="Gemmell N.J."/>
            <person name="Buschiazzo E."/>
            <person name="Vargas Jentzsch I.M."/>
            <person name="Merkel A."/>
            <person name="Schmitz J."/>
            <person name="Zemann A."/>
            <person name="Churakov G."/>
            <person name="Kriegs J.O."/>
            <person name="Brosius J."/>
            <person name="Murchison E.P."/>
            <person name="Sachidanandam R."/>
            <person name="Smith C."/>
            <person name="Hannon G.J."/>
            <person name="Tsend-Ayush E."/>
            <person name="McMillan D."/>
            <person name="Attenborough R."/>
            <person name="Rens W."/>
            <person name="Ferguson-Smith M."/>
            <person name="Lefevre C.M."/>
            <person name="Sharp J.A."/>
            <person name="Nicholas K.R."/>
            <person name="Ray D.A."/>
            <person name="Kube M."/>
            <person name="Reinhardt R."/>
            <person name="Pringle T.H."/>
            <person name="Taylor J."/>
            <person name="Jones R.C."/>
            <person name="Nixon B."/>
            <person name="Dacheux J.L."/>
            <person name="Niwa H."/>
            <person name="Sekita Y."/>
            <person name="Huang X."/>
            <person name="Stark A."/>
            <person name="Kheradpour P."/>
            <person name="Kellis M."/>
            <person name="Flicek P."/>
            <person name="Chen Y."/>
            <person name="Webber C."/>
            <person name="Hardison R."/>
            <person name="Nelson J."/>
            <person name="Hallsworth-Pepin K."/>
            <person name="Delehaunty K."/>
            <person name="Markovic C."/>
            <person name="Minx P."/>
            <person name="Feng Y."/>
            <person name="Kremitzki C."/>
            <person name="Mitreva M."/>
            <person name="Glasscock J."/>
            <person name="Wylie T."/>
            <person name="Wohldmann P."/>
            <person name="Thiru P."/>
            <person name="Nhan M.N."/>
            <person name="Pohl C.S."/>
            <person name="Smith S.M."/>
            <person name="Hou S."/>
            <person name="Nefedov M."/>
            <person name="de Jong P.J."/>
            <person name="Renfree M.B."/>
            <person name="Mardis E.R."/>
            <person name="Wilson R.K."/>
        </authorList>
    </citation>
    <scope>NUCLEOTIDE SEQUENCE [LARGE SCALE GENOMIC DNA]</scope>
    <source>
        <strain evidence="2 3">Glennie</strain>
    </source>
</reference>
<dbReference type="AlphaFoldDB" id="A0A6I8PDA4"/>
<keyword evidence="3" id="KW-1185">Reference proteome</keyword>
<sequence length="471" mass="51683">MEFDGDNLRRLLGKYKFRDLTLEELKNVNMAYPNFRFSMDTYVFKDSSQKDLLNFTGTIPVKYQGNTYYMPIRFWILDSHPFAPPICFLKPTPNMGISVGKHVDAQGRIYLPYLQNWSHPKSVLLGLISEMIAKFQEELPLYSVTSSSESQRAELLAYIAKITQGVSDINSKSRENEEKKINKITVVGGGELGVACVLAIAAKGVADKVVLLDLSDGGIKGGAMDLDIFGLPNVEISKDPSASAHSQVVVLTVNSLGNSQSYLDAIQANVDLFRGLVPALGHFSQQSVLLVASQPVEIMAYVAWKLSSFPENQVIGIGCNLDSERFRYIVANVLKAQTPGKGVWIIGEQGNDKVPAWGGPEEIVPNSSQLQLANRAVEILTTKGQRSWSVGLSVADLTDSIVNNKRKVHSVSILAKGSYNIDSEVFLSLPCILGNGGVTEVMETTLKDDRLLKKLQSSAASLRDLQRQLKI</sequence>
<name>A0A6I8PDA4_ORNAN</name>
<dbReference type="GO" id="GO:0016616">
    <property type="term" value="F:oxidoreductase activity, acting on the CH-OH group of donors, NAD or NADP as acceptor"/>
    <property type="evidence" value="ECO:0007669"/>
    <property type="project" value="InterPro"/>
</dbReference>
<dbReference type="KEGG" id="oaa:100078030"/>
<dbReference type="Gene3D" id="3.10.110.10">
    <property type="entry name" value="Ubiquitin Conjugating Enzyme"/>
    <property type="match status" value="1"/>
</dbReference>
<reference evidence="2" key="2">
    <citation type="submission" date="2025-08" db="UniProtKB">
        <authorList>
            <consortium name="Ensembl"/>
        </authorList>
    </citation>
    <scope>IDENTIFICATION</scope>
    <source>
        <strain evidence="2">Glennie</strain>
    </source>
</reference>
<dbReference type="GO" id="GO:0043130">
    <property type="term" value="F:ubiquitin binding"/>
    <property type="evidence" value="ECO:0000318"/>
    <property type="project" value="GO_Central"/>
</dbReference>
<dbReference type="InterPro" id="IPR015955">
    <property type="entry name" value="Lactate_DH/Glyco_Ohase_4_C"/>
</dbReference>
<dbReference type="Pfam" id="PF05743">
    <property type="entry name" value="UEV"/>
    <property type="match status" value="1"/>
</dbReference>
<dbReference type="Pfam" id="PF02866">
    <property type="entry name" value="Ldh_1_C"/>
    <property type="match status" value="1"/>
</dbReference>
<protein>
    <submittedName>
        <fullName evidence="2">UEV and lactate/malate dehyrogenase domains</fullName>
    </submittedName>
</protein>
<dbReference type="GO" id="GO:0008333">
    <property type="term" value="P:endosome to lysosome transport"/>
    <property type="evidence" value="ECO:0000318"/>
    <property type="project" value="GO_Central"/>
</dbReference>
<dbReference type="GO" id="GO:0000813">
    <property type="term" value="C:ESCRT I complex"/>
    <property type="evidence" value="ECO:0000318"/>
    <property type="project" value="GO_Central"/>
</dbReference>
<dbReference type="GO" id="GO:0019752">
    <property type="term" value="P:carboxylic acid metabolic process"/>
    <property type="evidence" value="ECO:0007669"/>
    <property type="project" value="InterPro"/>
</dbReference>
<dbReference type="InterPro" id="IPR001557">
    <property type="entry name" value="L-lactate/malate_DH"/>
</dbReference>
<dbReference type="PRINTS" id="PR00086">
    <property type="entry name" value="LLDHDRGNASE"/>
</dbReference>
<dbReference type="InterPro" id="IPR001236">
    <property type="entry name" value="Lactate/malate_DH_N"/>
</dbReference>
<dbReference type="SUPFAM" id="SSF56327">
    <property type="entry name" value="LDH C-terminal domain-like"/>
    <property type="match status" value="1"/>
</dbReference>